<accession>A0A1J5Q3D8</accession>
<feature type="domain" description="CheW-like" evidence="1">
    <location>
        <begin position="34"/>
        <end position="178"/>
    </location>
</feature>
<dbReference type="InterPro" id="IPR039315">
    <property type="entry name" value="CheW"/>
</dbReference>
<gene>
    <name evidence="2" type="primary">cheW_26</name>
    <name evidence="2" type="ORF">GALL_404760</name>
</gene>
<dbReference type="InterPro" id="IPR036061">
    <property type="entry name" value="CheW-like_dom_sf"/>
</dbReference>
<evidence type="ECO:0000259" key="1">
    <source>
        <dbReference type="PROSITE" id="PS50851"/>
    </source>
</evidence>
<dbReference type="SUPFAM" id="SSF50341">
    <property type="entry name" value="CheW-like"/>
    <property type="match status" value="1"/>
</dbReference>
<dbReference type="InterPro" id="IPR002545">
    <property type="entry name" value="CheW-lke_dom"/>
</dbReference>
<dbReference type="GO" id="GO:0005829">
    <property type="term" value="C:cytosol"/>
    <property type="evidence" value="ECO:0007669"/>
    <property type="project" value="TreeGrafter"/>
</dbReference>
<dbReference type="CDD" id="cd00732">
    <property type="entry name" value="CheW"/>
    <property type="match status" value="1"/>
</dbReference>
<organism evidence="2">
    <name type="scientific">mine drainage metagenome</name>
    <dbReference type="NCBI Taxonomy" id="410659"/>
    <lineage>
        <taxon>unclassified sequences</taxon>
        <taxon>metagenomes</taxon>
        <taxon>ecological metagenomes</taxon>
    </lineage>
</organism>
<dbReference type="PROSITE" id="PS50851">
    <property type="entry name" value="CHEW"/>
    <property type="match status" value="1"/>
</dbReference>
<comment type="caution">
    <text evidence="2">The sequence shown here is derived from an EMBL/GenBank/DDBJ whole genome shotgun (WGS) entry which is preliminary data.</text>
</comment>
<dbReference type="PANTHER" id="PTHR22617">
    <property type="entry name" value="CHEMOTAXIS SENSOR HISTIDINE KINASE-RELATED"/>
    <property type="match status" value="1"/>
</dbReference>
<dbReference type="Gene3D" id="2.30.30.40">
    <property type="entry name" value="SH3 Domains"/>
    <property type="match status" value="1"/>
</dbReference>
<dbReference type="Gene3D" id="2.40.50.180">
    <property type="entry name" value="CheA-289, Domain 4"/>
    <property type="match status" value="1"/>
</dbReference>
<dbReference type="PANTHER" id="PTHR22617:SF41">
    <property type="entry name" value="CHEMOTAXIS SIGNAL TRANSDUCTION SYSTEM ADAPTOR PROTEIN CHEW"/>
    <property type="match status" value="1"/>
</dbReference>
<dbReference type="GO" id="GO:0006935">
    <property type="term" value="P:chemotaxis"/>
    <property type="evidence" value="ECO:0007669"/>
    <property type="project" value="InterPro"/>
</dbReference>
<name>A0A1J5Q3D8_9ZZZZ</name>
<dbReference type="AlphaFoldDB" id="A0A1J5Q3D8"/>
<sequence length="199" mass="21156">MQNTALVPAAGATPGTANLPAPVQAHGLAESAAGGQYLTFSLQSEVYGLDILRVREILEYTRPTTIPMMPAFVHGVINLRGNVVPVIDLAQRFGRPATELRQRTCIVIMEVDGDDGPQAIGVLVDAVNAVLDMDATQIEPPPSFGTGLRQDFIRGMARTDSGFIILLDVSHVLSMDEMAALARVADNAPTPDAKPALTR</sequence>
<reference evidence="2" key="1">
    <citation type="submission" date="2016-10" db="EMBL/GenBank/DDBJ databases">
        <title>Sequence of Gallionella enrichment culture.</title>
        <authorList>
            <person name="Poehlein A."/>
            <person name="Muehling M."/>
            <person name="Daniel R."/>
        </authorList>
    </citation>
    <scope>NUCLEOTIDE SEQUENCE</scope>
</reference>
<proteinExistence type="predicted"/>
<protein>
    <submittedName>
        <fullName evidence="2">Chemotaxis protein CheW</fullName>
    </submittedName>
</protein>
<dbReference type="SMART" id="SM00260">
    <property type="entry name" value="CheW"/>
    <property type="match status" value="1"/>
</dbReference>
<dbReference type="GO" id="GO:0007165">
    <property type="term" value="P:signal transduction"/>
    <property type="evidence" value="ECO:0007669"/>
    <property type="project" value="InterPro"/>
</dbReference>
<dbReference type="Pfam" id="PF01584">
    <property type="entry name" value="CheW"/>
    <property type="match status" value="1"/>
</dbReference>
<dbReference type="EMBL" id="MLJW01001527">
    <property type="protein sequence ID" value="OIQ77832.1"/>
    <property type="molecule type" value="Genomic_DNA"/>
</dbReference>
<evidence type="ECO:0000313" key="2">
    <source>
        <dbReference type="EMBL" id="OIQ77832.1"/>
    </source>
</evidence>